<comment type="caution">
    <text evidence="1">The sequence shown here is derived from an EMBL/GenBank/DDBJ whole genome shotgun (WGS) entry which is preliminary data.</text>
</comment>
<name>A0A927QI25_9ACTN</name>
<dbReference type="GeneID" id="79928637"/>
<protein>
    <submittedName>
        <fullName evidence="1">Uncharacterized protein</fullName>
    </submittedName>
</protein>
<evidence type="ECO:0000313" key="2">
    <source>
        <dbReference type="Proteomes" id="UP000661025"/>
    </source>
</evidence>
<organism evidence="1 2">
    <name type="scientific">Streptomyces caniscabiei</name>
    <dbReference type="NCBI Taxonomy" id="2746961"/>
    <lineage>
        <taxon>Bacteria</taxon>
        <taxon>Bacillati</taxon>
        <taxon>Actinomycetota</taxon>
        <taxon>Actinomycetes</taxon>
        <taxon>Kitasatosporales</taxon>
        <taxon>Streptomycetaceae</taxon>
        <taxon>Streptomyces</taxon>
    </lineage>
</organism>
<evidence type="ECO:0000313" key="1">
    <source>
        <dbReference type="EMBL" id="MBD9722517.1"/>
    </source>
</evidence>
<proteinExistence type="predicted"/>
<dbReference type="AlphaFoldDB" id="A0A927QI25"/>
<dbReference type="EMBL" id="JACYXT010000001">
    <property type="protein sequence ID" value="MBD9722517.1"/>
    <property type="molecule type" value="Genomic_DNA"/>
</dbReference>
<gene>
    <name evidence="1" type="ORF">IHE70_04530</name>
</gene>
<dbReference type="RefSeq" id="WP_179202233.1">
    <property type="nucleotide sequence ID" value="NZ_CP119182.1"/>
</dbReference>
<dbReference type="Proteomes" id="UP000661025">
    <property type="component" value="Unassembled WGS sequence"/>
</dbReference>
<sequence length="54" mass="6007">MNRRLTPQPLSVEASPLPLKNDIGNGLPCTYAQFTQPAFPGTEPYADYARRRAD</sequence>
<accession>A0A927QI25</accession>
<reference evidence="1" key="1">
    <citation type="submission" date="2020-09" db="EMBL/GenBank/DDBJ databases">
        <title>Streptomyces canutascabiei sp. nov., which causes potato common scab and is distributed across the world.</title>
        <authorList>
            <person name="Nguyen H.P."/>
            <person name="Weisberg A.J."/>
            <person name="Chang J.H."/>
            <person name="Clarke C.R."/>
        </authorList>
    </citation>
    <scope>NUCLEOTIDE SEQUENCE</scope>
    <source>
        <strain evidence="1">ID-01-6.2a</strain>
    </source>
</reference>